<sequence>MLGGHKDSWAKYRHTVACATIYVRRLSLVKQKTRPEQEALLPLQGVARLTMTKRRM</sequence>
<dbReference type="AlphaFoldDB" id="B6WVZ2"/>
<reference evidence="1 2" key="2">
    <citation type="submission" date="2008-10" db="EMBL/GenBank/DDBJ databases">
        <authorList>
            <person name="Fulton L."/>
            <person name="Clifton S."/>
            <person name="Fulton B."/>
            <person name="Xu J."/>
            <person name="Minx P."/>
            <person name="Pepin K.H."/>
            <person name="Johnson M."/>
            <person name="Bhonagiri V."/>
            <person name="Nash W.E."/>
            <person name="Mardis E.R."/>
            <person name="Wilson R.K."/>
        </authorList>
    </citation>
    <scope>NUCLEOTIDE SEQUENCE [LARGE SCALE GENOMIC DNA]</scope>
    <source>
        <strain evidence="1 2">ATCC 29098</strain>
    </source>
</reference>
<reference evidence="1 2" key="1">
    <citation type="submission" date="2008-10" db="EMBL/GenBank/DDBJ databases">
        <title>Draft genome sequence of Desulvovibrio piger (ATCC 29098).</title>
        <authorList>
            <person name="Sudarsanam P."/>
            <person name="Ley R."/>
            <person name="Guruge J."/>
            <person name="Turnbaugh P.J."/>
            <person name="Mahowald M."/>
            <person name="Liep D."/>
            <person name="Gordon J."/>
        </authorList>
    </citation>
    <scope>NUCLEOTIDE SEQUENCE [LARGE SCALE GENOMIC DNA]</scope>
    <source>
        <strain evidence="1 2">ATCC 29098</strain>
    </source>
</reference>
<comment type="caution">
    <text evidence="1">The sequence shown here is derived from an EMBL/GenBank/DDBJ whole genome shotgun (WGS) entry which is preliminary data.</text>
</comment>
<evidence type="ECO:0000313" key="2">
    <source>
        <dbReference type="Proteomes" id="UP000003676"/>
    </source>
</evidence>
<dbReference type="HOGENOM" id="CLU_3006830_0_0_7"/>
<name>B6WVZ2_9BACT</name>
<accession>B6WVZ2</accession>
<dbReference type="STRING" id="901.DESPIGER_2186"/>
<protein>
    <submittedName>
        <fullName evidence="1">Uncharacterized protein</fullName>
    </submittedName>
</protein>
<dbReference type="Proteomes" id="UP000003676">
    <property type="component" value="Unassembled WGS sequence"/>
</dbReference>
<dbReference type="EMBL" id="ABXU01000067">
    <property type="protein sequence ID" value="EEB32891.1"/>
    <property type="molecule type" value="Genomic_DNA"/>
</dbReference>
<gene>
    <name evidence="1" type="ORF">DESPIG_02259</name>
</gene>
<evidence type="ECO:0000313" key="1">
    <source>
        <dbReference type="EMBL" id="EEB32891.1"/>
    </source>
</evidence>
<organism evidence="1 2">
    <name type="scientific">Desulfovibrio piger ATCC 29098</name>
    <dbReference type="NCBI Taxonomy" id="411464"/>
    <lineage>
        <taxon>Bacteria</taxon>
        <taxon>Pseudomonadati</taxon>
        <taxon>Thermodesulfobacteriota</taxon>
        <taxon>Desulfovibrionia</taxon>
        <taxon>Desulfovibrionales</taxon>
        <taxon>Desulfovibrionaceae</taxon>
        <taxon>Desulfovibrio</taxon>
    </lineage>
</organism>
<proteinExistence type="predicted"/>